<evidence type="ECO:0000313" key="9">
    <source>
        <dbReference type="Proteomes" id="UP000594454"/>
    </source>
</evidence>
<keyword evidence="3" id="KW-0677">Repeat</keyword>
<evidence type="ECO:0000256" key="4">
    <source>
        <dbReference type="ARBA" id="ARBA00023157"/>
    </source>
</evidence>
<dbReference type="InterPro" id="IPR002557">
    <property type="entry name" value="Chitin-bd_dom"/>
</dbReference>
<evidence type="ECO:0000259" key="7">
    <source>
        <dbReference type="PROSITE" id="PS50940"/>
    </source>
</evidence>
<proteinExistence type="predicted"/>
<dbReference type="PANTHER" id="PTHR23301">
    <property type="entry name" value="CHITIN BINDING PERITROPHIN-A"/>
    <property type="match status" value="1"/>
</dbReference>
<dbReference type="InParanoid" id="A0A7R8UH04"/>
<keyword evidence="2 6" id="KW-0732">Signal</keyword>
<dbReference type="InterPro" id="IPR036508">
    <property type="entry name" value="Chitin-bd_dom_sf"/>
</dbReference>
<dbReference type="SMART" id="SM00494">
    <property type="entry name" value="ChtBD2"/>
    <property type="match status" value="4"/>
</dbReference>
<dbReference type="Proteomes" id="UP000594454">
    <property type="component" value="Chromosome 2"/>
</dbReference>
<evidence type="ECO:0000256" key="1">
    <source>
        <dbReference type="ARBA" id="ARBA00022669"/>
    </source>
</evidence>
<keyword evidence="1" id="KW-0147">Chitin-binding</keyword>
<keyword evidence="4" id="KW-1015">Disulfide bond</keyword>
<evidence type="ECO:0000313" key="8">
    <source>
        <dbReference type="EMBL" id="CAD7080545.1"/>
    </source>
</evidence>
<dbReference type="InterPro" id="IPR051940">
    <property type="entry name" value="Chitin_bind-dev_reg"/>
</dbReference>
<dbReference type="AlphaFoldDB" id="A0A7R8UH04"/>
<feature type="domain" description="Chitin-binding type-2" evidence="7">
    <location>
        <begin position="193"/>
        <end position="248"/>
    </location>
</feature>
<dbReference type="SUPFAM" id="SSF57625">
    <property type="entry name" value="Invertebrate chitin-binding proteins"/>
    <property type="match status" value="4"/>
</dbReference>
<evidence type="ECO:0000256" key="3">
    <source>
        <dbReference type="ARBA" id="ARBA00022737"/>
    </source>
</evidence>
<gene>
    <name evidence="8" type="ORF">HERILL_LOCUS3694</name>
</gene>
<dbReference type="Pfam" id="PF01607">
    <property type="entry name" value="CBM_14"/>
    <property type="match status" value="3"/>
</dbReference>
<dbReference type="EMBL" id="LR899010">
    <property type="protein sequence ID" value="CAD7080545.1"/>
    <property type="molecule type" value="Genomic_DNA"/>
</dbReference>
<reference evidence="8 9" key="1">
    <citation type="submission" date="2020-11" db="EMBL/GenBank/DDBJ databases">
        <authorList>
            <person name="Wallbank WR R."/>
            <person name="Pardo Diaz C."/>
            <person name="Kozak K."/>
            <person name="Martin S."/>
            <person name="Jiggins C."/>
            <person name="Moest M."/>
            <person name="Warren A I."/>
            <person name="Generalovic N T."/>
            <person name="Byers J.R.P. K."/>
            <person name="Montejo-Kovacevich G."/>
            <person name="Yen C E."/>
        </authorList>
    </citation>
    <scope>NUCLEOTIDE SEQUENCE [LARGE SCALE GENOMIC DNA]</scope>
</reference>
<dbReference type="PANTHER" id="PTHR23301:SF106">
    <property type="entry name" value="CHITIN-BINDING TYPE-2 DOMAIN-CONTAINING PROTEIN-RELATED"/>
    <property type="match status" value="1"/>
</dbReference>
<dbReference type="PROSITE" id="PS50940">
    <property type="entry name" value="CHIT_BIND_II"/>
    <property type="match status" value="3"/>
</dbReference>
<accession>A0A7R8UH04</accession>
<name>A0A7R8UH04_HERIL</name>
<evidence type="ECO:0000256" key="5">
    <source>
        <dbReference type="ARBA" id="ARBA00023180"/>
    </source>
</evidence>
<protein>
    <recommendedName>
        <fullName evidence="7">Chitin-binding type-2 domain-containing protein</fullName>
    </recommendedName>
</protein>
<keyword evidence="5" id="KW-0325">Glycoprotein</keyword>
<feature type="signal peptide" evidence="6">
    <location>
        <begin position="1"/>
        <end position="19"/>
    </location>
</feature>
<evidence type="ECO:0000256" key="6">
    <source>
        <dbReference type="SAM" id="SignalP"/>
    </source>
</evidence>
<sequence>HLIYLLLNILALCARQTFGDDPCTGTNYKQNDRQKDPDDCRNYFECGVVSGVFEEKTCPYGTGFDPDTKTCRWRDSIADNAVCFGSTGPSITCTAPLPVVDVLRKQCVPEGTYVTEANAIRPDCSIEDADGKPKYEGKFVADPKNCAGYYICKDGARLKGSCDEKLYNFDPLNQYCTKKENLPCSVEGGDTSTSACEGKAAGTFVADENICTAYFRCTGDNAGRQEFCENEKYFNEGSCVSKRPSRCSCEDADESAKGEFAHEDPTKYWICEKGKRTEKTCPNGTKWSQIDESCLI</sequence>
<dbReference type="Gene3D" id="2.170.140.10">
    <property type="entry name" value="Chitin binding domain"/>
    <property type="match status" value="3"/>
</dbReference>
<feature type="non-terminal residue" evidence="8">
    <location>
        <position position="1"/>
    </location>
</feature>
<feature type="domain" description="Chitin-binding type-2" evidence="7">
    <location>
        <begin position="20"/>
        <end position="85"/>
    </location>
</feature>
<feature type="chain" id="PRO_5030537904" description="Chitin-binding type-2 domain-containing protein" evidence="6">
    <location>
        <begin position="20"/>
        <end position="296"/>
    </location>
</feature>
<organism evidence="8 9">
    <name type="scientific">Hermetia illucens</name>
    <name type="common">Black soldier fly</name>
    <dbReference type="NCBI Taxonomy" id="343691"/>
    <lineage>
        <taxon>Eukaryota</taxon>
        <taxon>Metazoa</taxon>
        <taxon>Ecdysozoa</taxon>
        <taxon>Arthropoda</taxon>
        <taxon>Hexapoda</taxon>
        <taxon>Insecta</taxon>
        <taxon>Pterygota</taxon>
        <taxon>Neoptera</taxon>
        <taxon>Endopterygota</taxon>
        <taxon>Diptera</taxon>
        <taxon>Brachycera</taxon>
        <taxon>Stratiomyomorpha</taxon>
        <taxon>Stratiomyidae</taxon>
        <taxon>Hermetiinae</taxon>
        <taxon>Hermetia</taxon>
    </lineage>
</organism>
<feature type="domain" description="Chitin-binding type-2" evidence="7">
    <location>
        <begin position="121"/>
        <end position="186"/>
    </location>
</feature>
<dbReference type="GO" id="GO:0008061">
    <property type="term" value="F:chitin binding"/>
    <property type="evidence" value="ECO:0007669"/>
    <property type="project" value="UniProtKB-KW"/>
</dbReference>
<keyword evidence="9" id="KW-1185">Reference proteome</keyword>
<dbReference type="OrthoDB" id="6020543at2759"/>
<dbReference type="GO" id="GO:0005576">
    <property type="term" value="C:extracellular region"/>
    <property type="evidence" value="ECO:0007669"/>
    <property type="project" value="InterPro"/>
</dbReference>
<evidence type="ECO:0000256" key="2">
    <source>
        <dbReference type="ARBA" id="ARBA00022729"/>
    </source>
</evidence>